<organism evidence="1 2">
    <name type="scientific">Cryphonectria parasitica (strain ATCC 38755 / EP155)</name>
    <dbReference type="NCBI Taxonomy" id="660469"/>
    <lineage>
        <taxon>Eukaryota</taxon>
        <taxon>Fungi</taxon>
        <taxon>Dikarya</taxon>
        <taxon>Ascomycota</taxon>
        <taxon>Pezizomycotina</taxon>
        <taxon>Sordariomycetes</taxon>
        <taxon>Sordariomycetidae</taxon>
        <taxon>Diaporthales</taxon>
        <taxon>Cryphonectriaceae</taxon>
        <taxon>Cryphonectria-Endothia species complex</taxon>
        <taxon>Cryphonectria</taxon>
    </lineage>
</organism>
<sequence>MEYTITIQNNTGNPNDAFRYIAFGFPHVTNATRGGTSLPVVFYQSRPLHDGEPVTFKISSDIFGFLGNASQSNVSLTAGANISLTTPIAVTLGGRAGDGTELEAQPNSLGAGVSFKKAATALSPPGTFSIIVSNAIKDNNQHVVGLARKIDGDYAPLTVFGLNPGQTFDITPVESIYIARSNTTATNTVVNETAFALKAQVDLLSDQPAVTVADDGSGKSFNVRYRN</sequence>
<dbReference type="GeneID" id="63836899"/>
<dbReference type="EMBL" id="MU032350">
    <property type="protein sequence ID" value="KAF3762115.1"/>
    <property type="molecule type" value="Genomic_DNA"/>
</dbReference>
<dbReference type="Proteomes" id="UP000803844">
    <property type="component" value="Unassembled WGS sequence"/>
</dbReference>
<protein>
    <submittedName>
        <fullName evidence="1">Uncharacterized protein</fullName>
    </submittedName>
</protein>
<gene>
    <name evidence="1" type="ORF">M406DRAFT_323436</name>
</gene>
<accession>A0A9P4XWL7</accession>
<dbReference type="OrthoDB" id="5380261at2759"/>
<name>A0A9P4XWL7_CRYP1</name>
<dbReference type="RefSeq" id="XP_040773094.1">
    <property type="nucleotide sequence ID" value="XM_040919770.1"/>
</dbReference>
<dbReference type="AlphaFoldDB" id="A0A9P4XWL7"/>
<keyword evidence="2" id="KW-1185">Reference proteome</keyword>
<evidence type="ECO:0000313" key="2">
    <source>
        <dbReference type="Proteomes" id="UP000803844"/>
    </source>
</evidence>
<comment type="caution">
    <text evidence="1">The sequence shown here is derived from an EMBL/GenBank/DDBJ whole genome shotgun (WGS) entry which is preliminary data.</text>
</comment>
<evidence type="ECO:0000313" key="1">
    <source>
        <dbReference type="EMBL" id="KAF3762115.1"/>
    </source>
</evidence>
<reference evidence="1" key="1">
    <citation type="journal article" date="2020" name="Phytopathology">
        <title>Genome sequence of the chestnut blight fungus Cryphonectria parasitica EP155: A fundamental resource for an archetypical invasive plant pathogen.</title>
        <authorList>
            <person name="Crouch J.A."/>
            <person name="Dawe A."/>
            <person name="Aerts A."/>
            <person name="Barry K."/>
            <person name="Churchill A.C.L."/>
            <person name="Grimwood J."/>
            <person name="Hillman B."/>
            <person name="Milgroom M.G."/>
            <person name="Pangilinan J."/>
            <person name="Smith M."/>
            <person name="Salamov A."/>
            <person name="Schmutz J."/>
            <person name="Yadav J."/>
            <person name="Grigoriev I.V."/>
            <person name="Nuss D."/>
        </authorList>
    </citation>
    <scope>NUCLEOTIDE SEQUENCE</scope>
    <source>
        <strain evidence="1">EP155</strain>
    </source>
</reference>
<proteinExistence type="predicted"/>